<dbReference type="InterPro" id="IPR004291">
    <property type="entry name" value="Transposase_IS66_central"/>
</dbReference>
<feature type="domain" description="Transposase IS66 central" evidence="1">
    <location>
        <begin position="3"/>
        <end position="141"/>
    </location>
</feature>
<sequence length="198" mass="21874">ARGLVAVGCWAHARRKFYEARTSDPERSHAALAWIGRLYDVEREAKGGGWGDDRLMAARGERSRPLLESLWSWLDDESAKVLPRSPIGEAIAYALSNRAELSRYLESPYLAIDNNAVENALRPVAVGRKNWLHLGSDRGGRTAATLMSLVQSCKRNGNEPFAYLRDVLDRVSTHPASRVDDLLPDRRVLPGAAGGRKG</sequence>
<dbReference type="EMBL" id="RYZH01000115">
    <property type="protein sequence ID" value="RUL81006.1"/>
    <property type="molecule type" value="Genomic_DNA"/>
</dbReference>
<dbReference type="PANTHER" id="PTHR33678:SF1">
    <property type="entry name" value="BLL1576 PROTEIN"/>
    <property type="match status" value="1"/>
</dbReference>
<dbReference type="InterPro" id="IPR039552">
    <property type="entry name" value="IS66_C"/>
</dbReference>
<dbReference type="InterPro" id="IPR052344">
    <property type="entry name" value="Transposase-related"/>
</dbReference>
<comment type="caution">
    <text evidence="3">The sequence shown here is derived from an EMBL/GenBank/DDBJ whole genome shotgun (WGS) entry which is preliminary data.</text>
</comment>
<keyword evidence="5" id="KW-1185">Reference proteome</keyword>
<protein>
    <submittedName>
        <fullName evidence="3">IS66 family transposase</fullName>
    </submittedName>
</protein>
<dbReference type="NCBIfam" id="NF033517">
    <property type="entry name" value="transpos_IS66"/>
    <property type="match status" value="1"/>
</dbReference>
<name>A0A432MBY0_9BACT</name>
<dbReference type="Pfam" id="PF03050">
    <property type="entry name" value="DDE_Tnp_IS66"/>
    <property type="match status" value="1"/>
</dbReference>
<dbReference type="OrthoDB" id="288185at2"/>
<dbReference type="EMBL" id="RYZH01000011">
    <property type="protein sequence ID" value="RUL88413.1"/>
    <property type="molecule type" value="Genomic_DNA"/>
</dbReference>
<dbReference type="AlphaFoldDB" id="A0A432MBY0"/>
<evidence type="ECO:0000313" key="3">
    <source>
        <dbReference type="EMBL" id="RUL81006.1"/>
    </source>
</evidence>
<evidence type="ECO:0000259" key="2">
    <source>
        <dbReference type="Pfam" id="PF13817"/>
    </source>
</evidence>
<gene>
    <name evidence="4" type="ORF">TsocGM_07775</name>
    <name evidence="3" type="ORF">TsocGM_25575</name>
</gene>
<dbReference type="PANTHER" id="PTHR33678">
    <property type="entry name" value="BLL1576 PROTEIN"/>
    <property type="match status" value="1"/>
</dbReference>
<feature type="non-terminal residue" evidence="3">
    <location>
        <position position="1"/>
    </location>
</feature>
<organism evidence="3 5">
    <name type="scientific">Tautonia sociabilis</name>
    <dbReference type="NCBI Taxonomy" id="2080755"/>
    <lineage>
        <taxon>Bacteria</taxon>
        <taxon>Pseudomonadati</taxon>
        <taxon>Planctomycetota</taxon>
        <taxon>Planctomycetia</taxon>
        <taxon>Isosphaerales</taxon>
        <taxon>Isosphaeraceae</taxon>
        <taxon>Tautonia</taxon>
    </lineage>
</organism>
<evidence type="ECO:0000313" key="5">
    <source>
        <dbReference type="Proteomes" id="UP000280296"/>
    </source>
</evidence>
<evidence type="ECO:0000259" key="1">
    <source>
        <dbReference type="Pfam" id="PF03050"/>
    </source>
</evidence>
<dbReference type="RefSeq" id="WP_126724740.1">
    <property type="nucleotide sequence ID" value="NZ_RYZH01000011.1"/>
</dbReference>
<evidence type="ECO:0000313" key="4">
    <source>
        <dbReference type="EMBL" id="RUL88413.1"/>
    </source>
</evidence>
<accession>A0A432MBY0</accession>
<reference evidence="3 5" key="2">
    <citation type="submission" date="2019-01" db="EMBL/GenBank/DDBJ databases">
        <title>Tautonia sociabilis, a novel thermotolerant planctomycete of Isosphaeraceae family, isolated from a 4000 m deep subterranean habitat.</title>
        <authorList>
            <person name="Kovaleva O.L."/>
            <person name="Elcheninov A.G."/>
            <person name="Van Heerden E."/>
            <person name="Toshchakov S.V."/>
            <person name="Novikov A."/>
            <person name="Bonch-Osmolovskaya E.A."/>
            <person name="Kublanov I.V."/>
        </authorList>
    </citation>
    <scope>NUCLEOTIDE SEQUENCE [LARGE SCALE GENOMIC DNA]</scope>
    <source>
        <strain evidence="3 5">GM2012</strain>
    </source>
</reference>
<feature type="domain" description="Transposase IS66 C-terminal" evidence="2">
    <location>
        <begin position="148"/>
        <end position="184"/>
    </location>
</feature>
<dbReference type="Pfam" id="PF13817">
    <property type="entry name" value="DDE_Tnp_IS66_C"/>
    <property type="match status" value="1"/>
</dbReference>
<dbReference type="Proteomes" id="UP000280296">
    <property type="component" value="Unassembled WGS sequence"/>
</dbReference>
<proteinExistence type="predicted"/>
<reference evidence="3 5" key="1">
    <citation type="submission" date="2018-12" db="EMBL/GenBank/DDBJ databases">
        <authorList>
            <person name="Toschakov S.V."/>
        </authorList>
    </citation>
    <scope>NUCLEOTIDE SEQUENCE [LARGE SCALE GENOMIC DNA]</scope>
    <source>
        <strain evidence="3 5">GM2012</strain>
    </source>
</reference>